<comment type="subcellular location">
    <subcellularLocation>
        <location evidence="1">Cell envelope</location>
    </subcellularLocation>
</comment>
<reference evidence="9 10" key="1">
    <citation type="submission" date="2016-05" db="EMBL/GenBank/DDBJ databases">
        <title>Paenibacillus oryzae. sp. nov., isolated from the rice root.</title>
        <authorList>
            <person name="Zhang J."/>
            <person name="Zhang X."/>
        </authorList>
    </citation>
    <scope>NUCLEOTIDE SEQUENCE [LARGE SCALE GENOMIC DNA]</scope>
    <source>
        <strain evidence="9 10">1DrF-4</strain>
    </source>
</reference>
<dbReference type="PANTHER" id="PTHR30532:SF29">
    <property type="entry name" value="FE(3+) DICITRATE-BINDING PERIPLASMIC PROTEIN"/>
    <property type="match status" value="1"/>
</dbReference>
<keyword evidence="3" id="KW-0813">Transport</keyword>
<evidence type="ECO:0000256" key="4">
    <source>
        <dbReference type="ARBA" id="ARBA00022729"/>
    </source>
</evidence>
<dbReference type="InterPro" id="IPR009057">
    <property type="entry name" value="Homeodomain-like_sf"/>
</dbReference>
<dbReference type="Pfam" id="PF01497">
    <property type="entry name" value="Peripla_BP_2"/>
    <property type="match status" value="1"/>
</dbReference>
<dbReference type="AlphaFoldDB" id="A0A1A5YCC1"/>
<dbReference type="SMART" id="SM00342">
    <property type="entry name" value="HTH_ARAC"/>
    <property type="match status" value="1"/>
</dbReference>
<keyword evidence="5" id="KW-0805">Transcription regulation</keyword>
<evidence type="ECO:0000259" key="8">
    <source>
        <dbReference type="PROSITE" id="PS50983"/>
    </source>
</evidence>
<comment type="caution">
    <text evidence="9">The sequence shown here is derived from an EMBL/GenBank/DDBJ whole genome shotgun (WGS) entry which is preliminary data.</text>
</comment>
<proteinExistence type="inferred from homology"/>
<evidence type="ECO:0000256" key="6">
    <source>
        <dbReference type="ARBA" id="ARBA00023163"/>
    </source>
</evidence>
<dbReference type="STRING" id="1844972.A7K91_25160"/>
<dbReference type="GO" id="GO:0003700">
    <property type="term" value="F:DNA-binding transcription factor activity"/>
    <property type="evidence" value="ECO:0007669"/>
    <property type="project" value="InterPro"/>
</dbReference>
<evidence type="ECO:0000256" key="5">
    <source>
        <dbReference type="ARBA" id="ARBA00023015"/>
    </source>
</evidence>
<keyword evidence="4" id="KW-0732">Signal</keyword>
<dbReference type="Gene3D" id="3.40.50.1980">
    <property type="entry name" value="Nitrogenase molybdenum iron protein domain"/>
    <property type="match status" value="2"/>
</dbReference>
<dbReference type="Gene3D" id="1.10.10.60">
    <property type="entry name" value="Homeodomain-like"/>
    <property type="match status" value="1"/>
</dbReference>
<organism evidence="9 10">
    <name type="scientific">Paenibacillus oryzae</name>
    <dbReference type="NCBI Taxonomy" id="1844972"/>
    <lineage>
        <taxon>Bacteria</taxon>
        <taxon>Bacillati</taxon>
        <taxon>Bacillota</taxon>
        <taxon>Bacilli</taxon>
        <taxon>Bacillales</taxon>
        <taxon>Paenibacillaceae</taxon>
        <taxon>Paenibacillus</taxon>
    </lineage>
</organism>
<protein>
    <recommendedName>
        <fullName evidence="11">AraC family transcriptional regulator</fullName>
    </recommendedName>
</protein>
<evidence type="ECO:0000256" key="1">
    <source>
        <dbReference type="ARBA" id="ARBA00004196"/>
    </source>
</evidence>
<dbReference type="InterPro" id="IPR018060">
    <property type="entry name" value="HTH_AraC"/>
</dbReference>
<dbReference type="RefSeq" id="WP_068686508.1">
    <property type="nucleotide sequence ID" value="NZ_LYPA01000074.1"/>
</dbReference>
<dbReference type="Pfam" id="PF12833">
    <property type="entry name" value="HTH_18"/>
    <property type="match status" value="1"/>
</dbReference>
<dbReference type="Proteomes" id="UP000092024">
    <property type="component" value="Unassembled WGS sequence"/>
</dbReference>
<evidence type="ECO:0000256" key="2">
    <source>
        <dbReference type="ARBA" id="ARBA00008814"/>
    </source>
</evidence>
<gene>
    <name evidence="9" type="ORF">A7K91_25160</name>
</gene>
<feature type="domain" description="Fe/B12 periplasmic-binding" evidence="8">
    <location>
        <begin position="397"/>
        <end position="651"/>
    </location>
</feature>
<dbReference type="PANTHER" id="PTHR30532">
    <property type="entry name" value="IRON III DICITRATE-BINDING PERIPLASMIC PROTEIN"/>
    <property type="match status" value="1"/>
</dbReference>
<name>A0A1A5YCC1_9BACL</name>
<dbReference type="InterPro" id="IPR051313">
    <property type="entry name" value="Bact_iron-sidero_bind"/>
</dbReference>
<accession>A0A1A5YCC1</accession>
<evidence type="ECO:0008006" key="11">
    <source>
        <dbReference type="Google" id="ProtNLM"/>
    </source>
</evidence>
<sequence length="653" mass="73408">MQLENRLLIWEQYNSRVTDIRYLRLNADYQYHCSVLPSSVFLFAEQGSASVTIDDKQFYSSPFHVLHLCKGSRLQLERRSECGEFSCYMVYYKASAPFPPRRYLAELMKRGNPFSLQYGLVPVSPSEMLGRVEEMRRSWDSGLMLERFRVKGLFYTTVYEVLSQLESVDEGISHVDPVALAVRYLNDHYKDNAGIQNLARRLGWSPRHLTRRFKETMGLSPVEYLTWIRMAHAGKLLLHSGFGLQAIAEAIGYSDSYHFAKMFKKHVGIAPMRFRKANNESLLRLKMPSLLSHYDIAVNSKDLYIGYDNHYQYKGEKMKSMKVMNKSSIMLALMISLTLLLGACSGVSTNGAAGNSSSTAPAQTAAAIADPAAQPESATRVIKTVKGDVEVPRNPERVVVLYLLGDVLSLGIVPVGVSSVYEGAAFQDRLSDIQSLGEWFEPSPEAVLALAPDLIIVPSEETYDMLKDIAPTVYLPYFEMSTEERLSMLGEVLSREGESKALMENFLAKVEESKIKLKEAGILDKTVSIMEGGKGNMAVVDTINYGRGSQIIYEYLGMKGPEKLQHNIETLEAANAQSISFEVLHEYAGDYIFRSSYDGMVDLSDHTIWNNIPAVKEGRLIEISFGLSYYNDIYSLDKQLDFIVESLLATQEQ</sequence>
<feature type="domain" description="HTH araC/xylS-type" evidence="7">
    <location>
        <begin position="179"/>
        <end position="277"/>
    </location>
</feature>
<keyword evidence="10" id="KW-1185">Reference proteome</keyword>
<dbReference type="GO" id="GO:1901678">
    <property type="term" value="P:iron coordination entity transport"/>
    <property type="evidence" value="ECO:0007669"/>
    <property type="project" value="UniProtKB-ARBA"/>
</dbReference>
<dbReference type="EMBL" id="LYPA01000074">
    <property type="protein sequence ID" value="OBR63242.1"/>
    <property type="molecule type" value="Genomic_DNA"/>
</dbReference>
<dbReference type="PROSITE" id="PS01124">
    <property type="entry name" value="HTH_ARAC_FAMILY_2"/>
    <property type="match status" value="1"/>
</dbReference>
<dbReference type="GO" id="GO:0030288">
    <property type="term" value="C:outer membrane-bounded periplasmic space"/>
    <property type="evidence" value="ECO:0007669"/>
    <property type="project" value="TreeGrafter"/>
</dbReference>
<evidence type="ECO:0000313" key="9">
    <source>
        <dbReference type="EMBL" id="OBR63242.1"/>
    </source>
</evidence>
<evidence type="ECO:0000256" key="3">
    <source>
        <dbReference type="ARBA" id="ARBA00022448"/>
    </source>
</evidence>
<dbReference type="InterPro" id="IPR002491">
    <property type="entry name" value="ABC_transptr_periplasmic_BD"/>
</dbReference>
<dbReference type="SUPFAM" id="SSF53807">
    <property type="entry name" value="Helical backbone' metal receptor"/>
    <property type="match status" value="1"/>
</dbReference>
<dbReference type="OrthoDB" id="2652069at2"/>
<dbReference type="GO" id="GO:0043565">
    <property type="term" value="F:sequence-specific DNA binding"/>
    <property type="evidence" value="ECO:0007669"/>
    <property type="project" value="InterPro"/>
</dbReference>
<dbReference type="SUPFAM" id="SSF46689">
    <property type="entry name" value="Homeodomain-like"/>
    <property type="match status" value="2"/>
</dbReference>
<keyword evidence="6" id="KW-0804">Transcription</keyword>
<comment type="similarity">
    <text evidence="2">Belongs to the bacterial solute-binding protein 8 family.</text>
</comment>
<evidence type="ECO:0000259" key="7">
    <source>
        <dbReference type="PROSITE" id="PS01124"/>
    </source>
</evidence>
<evidence type="ECO:0000313" key="10">
    <source>
        <dbReference type="Proteomes" id="UP000092024"/>
    </source>
</evidence>
<dbReference type="PROSITE" id="PS50983">
    <property type="entry name" value="FE_B12_PBP"/>
    <property type="match status" value="1"/>
</dbReference>